<dbReference type="GO" id="GO:0005886">
    <property type="term" value="C:plasma membrane"/>
    <property type="evidence" value="ECO:0007669"/>
    <property type="project" value="InterPro"/>
</dbReference>
<dbReference type="Proteomes" id="UP000440224">
    <property type="component" value="Unassembled WGS sequence"/>
</dbReference>
<evidence type="ECO:0000256" key="7">
    <source>
        <dbReference type="SAM" id="MobiDB-lite"/>
    </source>
</evidence>
<dbReference type="PANTHER" id="PTHR30589">
    <property type="entry name" value="PROLIPOPROTEIN DIACYLGLYCERYL TRANSFERASE"/>
    <property type="match status" value="1"/>
</dbReference>
<name>A0A6N7PGY2_9BACT</name>
<evidence type="ECO:0000256" key="1">
    <source>
        <dbReference type="ARBA" id="ARBA00007150"/>
    </source>
</evidence>
<feature type="transmembrane region" description="Helical" evidence="8">
    <location>
        <begin position="111"/>
        <end position="130"/>
    </location>
</feature>
<evidence type="ECO:0000313" key="10">
    <source>
        <dbReference type="Proteomes" id="UP000440224"/>
    </source>
</evidence>
<dbReference type="InterPro" id="IPR001640">
    <property type="entry name" value="Lgt"/>
</dbReference>
<keyword evidence="6 8" id="KW-0472">Membrane</keyword>
<gene>
    <name evidence="9" type="ORF">GF068_03795</name>
</gene>
<evidence type="ECO:0000256" key="2">
    <source>
        <dbReference type="ARBA" id="ARBA00022475"/>
    </source>
</evidence>
<evidence type="ECO:0000256" key="5">
    <source>
        <dbReference type="ARBA" id="ARBA00022989"/>
    </source>
</evidence>
<keyword evidence="10" id="KW-1185">Reference proteome</keyword>
<protein>
    <submittedName>
        <fullName evidence="9">Prolipoprotein diacylglyceryl transferase</fullName>
    </submittedName>
</protein>
<dbReference type="PANTHER" id="PTHR30589:SF0">
    <property type="entry name" value="PHOSPHATIDYLGLYCEROL--PROLIPOPROTEIN DIACYLGLYCERYL TRANSFERASE"/>
    <property type="match status" value="1"/>
</dbReference>
<proteinExistence type="inferred from homology"/>
<feature type="transmembrane region" description="Helical" evidence="8">
    <location>
        <begin position="188"/>
        <end position="207"/>
    </location>
</feature>
<evidence type="ECO:0000256" key="8">
    <source>
        <dbReference type="SAM" id="Phobius"/>
    </source>
</evidence>
<dbReference type="GO" id="GO:0008961">
    <property type="term" value="F:phosphatidylglycerol-prolipoprotein diacylglyceryl transferase activity"/>
    <property type="evidence" value="ECO:0007669"/>
    <property type="project" value="InterPro"/>
</dbReference>
<feature type="transmembrane region" description="Helical" evidence="8">
    <location>
        <begin position="40"/>
        <end position="60"/>
    </location>
</feature>
<feature type="transmembrane region" description="Helical" evidence="8">
    <location>
        <begin position="255"/>
        <end position="275"/>
    </location>
</feature>
<keyword evidence="5 8" id="KW-1133">Transmembrane helix</keyword>
<feature type="region of interest" description="Disordered" evidence="7">
    <location>
        <begin position="280"/>
        <end position="319"/>
    </location>
</feature>
<dbReference type="RefSeq" id="WP_338046207.1">
    <property type="nucleotide sequence ID" value="NZ_WJIE01000001.1"/>
</dbReference>
<dbReference type="Pfam" id="PF01790">
    <property type="entry name" value="LGT"/>
    <property type="match status" value="1"/>
</dbReference>
<feature type="transmembrane region" description="Helical" evidence="8">
    <location>
        <begin position="135"/>
        <end position="153"/>
    </location>
</feature>
<dbReference type="EMBL" id="WJIE01000001">
    <property type="protein sequence ID" value="MRG91047.1"/>
    <property type="molecule type" value="Genomic_DNA"/>
</dbReference>
<evidence type="ECO:0000313" key="9">
    <source>
        <dbReference type="EMBL" id="MRG91047.1"/>
    </source>
</evidence>
<evidence type="ECO:0000256" key="3">
    <source>
        <dbReference type="ARBA" id="ARBA00022679"/>
    </source>
</evidence>
<keyword evidence="3 9" id="KW-0808">Transferase</keyword>
<dbReference type="AlphaFoldDB" id="A0A6N7PGY2"/>
<organism evidence="9 10">
    <name type="scientific">Polyangium spumosum</name>
    <dbReference type="NCBI Taxonomy" id="889282"/>
    <lineage>
        <taxon>Bacteria</taxon>
        <taxon>Pseudomonadati</taxon>
        <taxon>Myxococcota</taxon>
        <taxon>Polyangia</taxon>
        <taxon>Polyangiales</taxon>
        <taxon>Polyangiaceae</taxon>
        <taxon>Polyangium</taxon>
    </lineage>
</organism>
<comment type="similarity">
    <text evidence="1">Belongs to the Lgt family.</text>
</comment>
<evidence type="ECO:0000256" key="4">
    <source>
        <dbReference type="ARBA" id="ARBA00022692"/>
    </source>
</evidence>
<accession>A0A6N7PGY2</accession>
<keyword evidence="2" id="KW-1003">Cell membrane</keyword>
<reference evidence="9 10" key="1">
    <citation type="submission" date="2019-10" db="EMBL/GenBank/DDBJ databases">
        <title>A soil myxobacterium in the family Polyangiaceae.</title>
        <authorList>
            <person name="Li Y."/>
            <person name="Wang J."/>
        </authorList>
    </citation>
    <scope>NUCLEOTIDE SEQUENCE [LARGE SCALE GENOMIC DNA]</scope>
    <source>
        <strain evidence="9 10">DSM 14734</strain>
    </source>
</reference>
<comment type="caution">
    <text evidence="9">The sequence shown here is derived from an EMBL/GenBank/DDBJ whole genome shotgun (WGS) entry which is preliminary data.</text>
</comment>
<feature type="transmembrane region" description="Helical" evidence="8">
    <location>
        <begin position="72"/>
        <end position="91"/>
    </location>
</feature>
<keyword evidence="9" id="KW-0449">Lipoprotein</keyword>
<evidence type="ECO:0000256" key="6">
    <source>
        <dbReference type="ARBA" id="ARBA00023136"/>
    </source>
</evidence>
<dbReference type="GO" id="GO:0042158">
    <property type="term" value="P:lipoprotein biosynthetic process"/>
    <property type="evidence" value="ECO:0007669"/>
    <property type="project" value="InterPro"/>
</dbReference>
<feature type="transmembrane region" description="Helical" evidence="8">
    <location>
        <begin position="214"/>
        <end position="235"/>
    </location>
</feature>
<keyword evidence="4 8" id="KW-0812">Transmembrane</keyword>
<sequence>MAEPLIPYITLPEIPLGFLLDIPGLNKLFDAARPPSIKPFGTLVALGVYIGSVITMHRAKERNLDTKKMNEFIFWVVAAGFVGGHMLDAIFYHPERVARDPLYLLMLWDGLSSYGGFIGAMVGCFAYKYIKREKVLPYADVVVATFPIAWIFGRAGCSVVHDHPGRLSDAWFAVRYPMGSGWVGRYDLGLYEFVLTIPLALFVTWLWRRGPRPPGYFTGIICMAYAPVRFVLDFFREVEGASMIGGDPRYGGLTPAQWACFGLFALGAWFTFVLAKKDPEATGGAPPAAGKKKRKKKARPAESTPAAESGESGATGQES</sequence>